<feature type="compositionally biased region" description="Basic residues" evidence="1">
    <location>
        <begin position="53"/>
        <end position="63"/>
    </location>
</feature>
<evidence type="ECO:0000313" key="3">
    <source>
        <dbReference type="Proteomes" id="UP000054248"/>
    </source>
</evidence>
<evidence type="ECO:0000256" key="1">
    <source>
        <dbReference type="SAM" id="MobiDB-lite"/>
    </source>
</evidence>
<dbReference type="OrthoDB" id="3063716at2759"/>
<proteinExistence type="predicted"/>
<dbReference type="EMBL" id="KN822942">
    <property type="protein sequence ID" value="KIO34793.1"/>
    <property type="molecule type" value="Genomic_DNA"/>
</dbReference>
<sequence>MDTAEPEDEEEDESRARLQQALNQMLGSALDLGSVPSQGGGPEDGLAPADKVVKKKRKAKKKKADSNPVFRLLPGPPHRISLYEPLHQGHPLIRPAEDTEEQARERADRIVSTGVVVELGDLLKDSGARWPNKPGLKTVVPTLHIQDSAFQSTAEGLPTLLLVDQSNPGGIRDDGDETIEPRAQQSLATCCPMVHAIPSSSTSLSTHAEAQSTSKLPRTRSRKAKPHPPPAFFRPNQEWGGHSAGYAYGYPSSRPLTKSGRFRGDTQTQKYLRDKIKKAKHPDVSVLWAVPEKKASVQGTGKRTVWTTEDGTEVGVGLRVTKSGSKTNRKK</sequence>
<feature type="compositionally biased region" description="Basic residues" evidence="1">
    <location>
        <begin position="217"/>
        <end position="226"/>
    </location>
</feature>
<reference evidence="3" key="2">
    <citation type="submission" date="2015-01" db="EMBL/GenBank/DDBJ databases">
        <title>Evolutionary Origins and Diversification of the Mycorrhizal Mutualists.</title>
        <authorList>
            <consortium name="DOE Joint Genome Institute"/>
            <consortium name="Mycorrhizal Genomics Consortium"/>
            <person name="Kohler A."/>
            <person name="Kuo A."/>
            <person name="Nagy L.G."/>
            <person name="Floudas D."/>
            <person name="Copeland A."/>
            <person name="Barry K.W."/>
            <person name="Cichocki N."/>
            <person name="Veneault-Fourrey C."/>
            <person name="LaButti K."/>
            <person name="Lindquist E.A."/>
            <person name="Lipzen A."/>
            <person name="Lundell T."/>
            <person name="Morin E."/>
            <person name="Murat C."/>
            <person name="Riley R."/>
            <person name="Ohm R."/>
            <person name="Sun H."/>
            <person name="Tunlid A."/>
            <person name="Henrissat B."/>
            <person name="Grigoriev I.V."/>
            <person name="Hibbett D.S."/>
            <person name="Martin F."/>
        </authorList>
    </citation>
    <scope>NUCLEOTIDE SEQUENCE [LARGE SCALE GENOMIC DNA]</scope>
    <source>
        <strain evidence="3">MUT 4182</strain>
    </source>
</reference>
<keyword evidence="3" id="KW-1185">Reference proteome</keyword>
<feature type="region of interest" description="Disordered" evidence="1">
    <location>
        <begin position="25"/>
        <end position="76"/>
    </location>
</feature>
<accession>A0A0C3LL05</accession>
<feature type="region of interest" description="Disordered" evidence="1">
    <location>
        <begin position="198"/>
        <end position="238"/>
    </location>
</feature>
<organism evidence="2 3">
    <name type="scientific">Tulasnella calospora MUT 4182</name>
    <dbReference type="NCBI Taxonomy" id="1051891"/>
    <lineage>
        <taxon>Eukaryota</taxon>
        <taxon>Fungi</taxon>
        <taxon>Dikarya</taxon>
        <taxon>Basidiomycota</taxon>
        <taxon>Agaricomycotina</taxon>
        <taxon>Agaricomycetes</taxon>
        <taxon>Cantharellales</taxon>
        <taxon>Tulasnellaceae</taxon>
        <taxon>Tulasnella</taxon>
    </lineage>
</organism>
<dbReference type="Proteomes" id="UP000054248">
    <property type="component" value="Unassembled WGS sequence"/>
</dbReference>
<feature type="compositionally biased region" description="Polar residues" evidence="1">
    <location>
        <begin position="198"/>
        <end position="216"/>
    </location>
</feature>
<evidence type="ECO:0000313" key="2">
    <source>
        <dbReference type="EMBL" id="KIO34793.1"/>
    </source>
</evidence>
<dbReference type="HOGENOM" id="CLU_839897_0_0_1"/>
<protein>
    <submittedName>
        <fullName evidence="2">Uncharacterized protein</fullName>
    </submittedName>
</protein>
<dbReference type="AlphaFoldDB" id="A0A0C3LL05"/>
<name>A0A0C3LL05_9AGAM</name>
<reference evidence="2 3" key="1">
    <citation type="submission" date="2014-04" db="EMBL/GenBank/DDBJ databases">
        <authorList>
            <consortium name="DOE Joint Genome Institute"/>
            <person name="Kuo A."/>
            <person name="Girlanda M."/>
            <person name="Perotto S."/>
            <person name="Kohler A."/>
            <person name="Nagy L.G."/>
            <person name="Floudas D."/>
            <person name="Copeland A."/>
            <person name="Barry K.W."/>
            <person name="Cichocki N."/>
            <person name="Veneault-Fourrey C."/>
            <person name="LaButti K."/>
            <person name="Lindquist E.A."/>
            <person name="Lipzen A."/>
            <person name="Lundell T."/>
            <person name="Morin E."/>
            <person name="Murat C."/>
            <person name="Sun H."/>
            <person name="Tunlid A."/>
            <person name="Henrissat B."/>
            <person name="Grigoriev I.V."/>
            <person name="Hibbett D.S."/>
            <person name="Martin F."/>
            <person name="Nordberg H.P."/>
            <person name="Cantor M.N."/>
            <person name="Hua S.X."/>
        </authorList>
    </citation>
    <scope>NUCLEOTIDE SEQUENCE [LARGE SCALE GENOMIC DNA]</scope>
    <source>
        <strain evidence="2 3">MUT 4182</strain>
    </source>
</reference>
<gene>
    <name evidence="2" type="ORF">M407DRAFT_16741</name>
</gene>